<evidence type="ECO:0000256" key="5">
    <source>
        <dbReference type="HAMAP-Rule" id="MF_01197"/>
    </source>
</evidence>
<evidence type="ECO:0000256" key="1">
    <source>
        <dbReference type="ARBA" id="ARBA00022618"/>
    </source>
</evidence>
<proteinExistence type="inferred from homology"/>
<feature type="region of interest" description="Disordered" evidence="6">
    <location>
        <begin position="134"/>
        <end position="160"/>
    </location>
</feature>
<dbReference type="HAMAP" id="MF_01197">
    <property type="entry name" value="SepF"/>
    <property type="match status" value="1"/>
</dbReference>
<keyword evidence="3 5" id="KW-0131">Cell cycle</keyword>
<sequence>MSALYRLKAYFGMVPAEEMGEYIDEQAPGYGAARRGPDERYASGRYDYDDRADESYGGRADEWDRRPGRPGGMERTPRDVHGDLRVDREPVRGSGGVSGLGAGAVRGALAVDPDAALRDPMREPTLREVTLRDASMRESTRRDPIRPGERALGGSPVPEQRDRGAAALARITTLQPRSYKEARTIGEHYRDGQPVIMNLTELDAADAKRLVDFAAGLAFALRGSIDKVTNRVFLLTPADVEVSADDARKLAERGLFRQD</sequence>
<accession>A0ABW1IY08</accession>
<evidence type="ECO:0000256" key="4">
    <source>
        <dbReference type="ARBA" id="ARBA00044936"/>
    </source>
</evidence>
<gene>
    <name evidence="5" type="primary">sepF</name>
    <name evidence="7" type="ORF">ACFQE5_03930</name>
</gene>
<organism evidence="7 8">
    <name type="scientific">Pseudonocardia hispaniensis</name>
    <dbReference type="NCBI Taxonomy" id="904933"/>
    <lineage>
        <taxon>Bacteria</taxon>
        <taxon>Bacillati</taxon>
        <taxon>Actinomycetota</taxon>
        <taxon>Actinomycetes</taxon>
        <taxon>Pseudonocardiales</taxon>
        <taxon>Pseudonocardiaceae</taxon>
        <taxon>Pseudonocardia</taxon>
    </lineage>
</organism>
<dbReference type="Proteomes" id="UP001596302">
    <property type="component" value="Unassembled WGS sequence"/>
</dbReference>
<keyword evidence="5" id="KW-0963">Cytoplasm</keyword>
<feature type="compositionally biased region" description="Basic and acidic residues" evidence="6">
    <location>
        <begin position="75"/>
        <end position="91"/>
    </location>
</feature>
<comment type="caution">
    <text evidence="7">The sequence shown here is derived from an EMBL/GenBank/DDBJ whole genome shotgun (WGS) entry which is preliminary data.</text>
</comment>
<evidence type="ECO:0000256" key="2">
    <source>
        <dbReference type="ARBA" id="ARBA00023210"/>
    </source>
</evidence>
<dbReference type="InterPro" id="IPR023052">
    <property type="entry name" value="Cell_div_SepF"/>
</dbReference>
<dbReference type="Gene3D" id="3.30.110.150">
    <property type="entry name" value="SepF-like protein"/>
    <property type="match status" value="1"/>
</dbReference>
<comment type="subunit">
    <text evidence="5">Homodimer. Interacts with FtsZ.</text>
</comment>
<comment type="subcellular location">
    <subcellularLocation>
        <location evidence="5">Cytoplasm</location>
    </subcellularLocation>
    <text evidence="5">Localizes to the division site, in a FtsZ-dependent manner.</text>
</comment>
<evidence type="ECO:0000313" key="8">
    <source>
        <dbReference type="Proteomes" id="UP001596302"/>
    </source>
</evidence>
<dbReference type="EMBL" id="JBHSQW010000009">
    <property type="protein sequence ID" value="MFC5993361.1"/>
    <property type="molecule type" value="Genomic_DNA"/>
</dbReference>
<dbReference type="RefSeq" id="WP_379582848.1">
    <property type="nucleotide sequence ID" value="NZ_JBHSQW010000009.1"/>
</dbReference>
<keyword evidence="2 5" id="KW-0717">Septation</keyword>
<evidence type="ECO:0000256" key="6">
    <source>
        <dbReference type="SAM" id="MobiDB-lite"/>
    </source>
</evidence>
<keyword evidence="1 5" id="KW-0132">Cell division</keyword>
<comment type="function">
    <text evidence="4 5">Cell division protein that is part of the divisome complex and is recruited early to the Z-ring. Probably stimulates Z-ring formation, perhaps through the cross-linking of FtsZ protofilaments. Its function overlaps with FtsA.</text>
</comment>
<dbReference type="Pfam" id="PF04472">
    <property type="entry name" value="SepF"/>
    <property type="match status" value="1"/>
</dbReference>
<evidence type="ECO:0000313" key="7">
    <source>
        <dbReference type="EMBL" id="MFC5993361.1"/>
    </source>
</evidence>
<dbReference type="PANTHER" id="PTHR35798">
    <property type="entry name" value="CELL DIVISION PROTEIN SEPF"/>
    <property type="match status" value="1"/>
</dbReference>
<dbReference type="InterPro" id="IPR038594">
    <property type="entry name" value="SepF-like_sf"/>
</dbReference>
<feature type="compositionally biased region" description="Basic and acidic residues" evidence="6">
    <location>
        <begin position="134"/>
        <end position="149"/>
    </location>
</feature>
<dbReference type="PANTHER" id="PTHR35798:SF1">
    <property type="entry name" value="CELL DIVISION PROTEIN SEPF"/>
    <property type="match status" value="1"/>
</dbReference>
<keyword evidence="8" id="KW-1185">Reference proteome</keyword>
<protein>
    <recommendedName>
        <fullName evidence="5">Cell division protein SepF</fullName>
    </recommendedName>
</protein>
<evidence type="ECO:0000256" key="3">
    <source>
        <dbReference type="ARBA" id="ARBA00023306"/>
    </source>
</evidence>
<comment type="similarity">
    <text evidence="5">Belongs to the SepF family.</text>
</comment>
<name>A0ABW1IY08_9PSEU</name>
<feature type="region of interest" description="Disordered" evidence="6">
    <location>
        <begin position="28"/>
        <end position="99"/>
    </location>
</feature>
<reference evidence="8" key="1">
    <citation type="journal article" date="2019" name="Int. J. Syst. Evol. Microbiol.">
        <title>The Global Catalogue of Microorganisms (GCM) 10K type strain sequencing project: providing services to taxonomists for standard genome sequencing and annotation.</title>
        <authorList>
            <consortium name="The Broad Institute Genomics Platform"/>
            <consortium name="The Broad Institute Genome Sequencing Center for Infectious Disease"/>
            <person name="Wu L."/>
            <person name="Ma J."/>
        </authorList>
    </citation>
    <scope>NUCLEOTIDE SEQUENCE [LARGE SCALE GENOMIC DNA]</scope>
    <source>
        <strain evidence="8">CCM 8391</strain>
    </source>
</reference>
<dbReference type="InterPro" id="IPR007561">
    <property type="entry name" value="Cell_div_SepF/SepF-rel"/>
</dbReference>
<dbReference type="GO" id="GO:0051301">
    <property type="term" value="P:cell division"/>
    <property type="evidence" value="ECO:0007669"/>
    <property type="project" value="UniProtKB-KW"/>
</dbReference>
<feature type="compositionally biased region" description="Basic and acidic residues" evidence="6">
    <location>
        <begin position="35"/>
        <end position="67"/>
    </location>
</feature>